<dbReference type="Pfam" id="PF11779">
    <property type="entry name" value="SPT_ssu-like"/>
    <property type="match status" value="1"/>
</dbReference>
<name>A0AB34KBB6_9PEZI</name>
<evidence type="ECO:0000256" key="1">
    <source>
        <dbReference type="ARBA" id="ARBA00004477"/>
    </source>
</evidence>
<evidence type="ECO:0000313" key="8">
    <source>
        <dbReference type="Proteomes" id="UP000803884"/>
    </source>
</evidence>
<keyword evidence="2 6" id="KW-0812">Transmembrane</keyword>
<dbReference type="GO" id="GO:0005789">
    <property type="term" value="C:endoplasmic reticulum membrane"/>
    <property type="evidence" value="ECO:0007669"/>
    <property type="project" value="UniProtKB-SubCell"/>
</dbReference>
<evidence type="ECO:0000256" key="3">
    <source>
        <dbReference type="ARBA" id="ARBA00022824"/>
    </source>
</evidence>
<keyword evidence="8" id="KW-1185">Reference proteome</keyword>
<dbReference type="GeneID" id="96010438"/>
<evidence type="ECO:0000313" key="7">
    <source>
        <dbReference type="EMBL" id="KAL1582309.1"/>
    </source>
</evidence>
<protein>
    <submittedName>
        <fullName evidence="7">Uncharacterized protein</fullName>
    </submittedName>
</protein>
<feature type="transmembrane region" description="Helical" evidence="6">
    <location>
        <begin position="48"/>
        <end position="69"/>
    </location>
</feature>
<accession>A0AB34KBB6</accession>
<dbReference type="Proteomes" id="UP000803884">
    <property type="component" value="Unassembled WGS sequence"/>
</dbReference>
<comment type="caution">
    <text evidence="7">The sequence shown here is derived from an EMBL/GenBank/DDBJ whole genome shotgun (WGS) entry which is preliminary data.</text>
</comment>
<gene>
    <name evidence="7" type="ORF">WHR41_08996</name>
</gene>
<keyword evidence="3" id="KW-0256">Endoplasmic reticulum</keyword>
<dbReference type="InterPro" id="IPR024512">
    <property type="entry name" value="Ser_palmitoyltrfase_ssu-like"/>
</dbReference>
<evidence type="ECO:0000256" key="6">
    <source>
        <dbReference type="SAM" id="Phobius"/>
    </source>
</evidence>
<keyword evidence="4 6" id="KW-1133">Transmembrane helix</keyword>
<dbReference type="RefSeq" id="XP_069225416.1">
    <property type="nucleotide sequence ID" value="XM_069377600.1"/>
</dbReference>
<dbReference type="EMBL" id="JAAQHG020000054">
    <property type="protein sequence ID" value="KAL1582309.1"/>
    <property type="molecule type" value="Genomic_DNA"/>
</dbReference>
<sequence length="133" mass="14395">MSTYNPPSFPRRSKIPTLASEVRYQAQLAYYRYEINTGLYVMSPGEKLAFNLVVLLVATLFFAALHYYLPYSPTGPLRSLARHLVGTVSATGVQKVDVYDANVLHARAAGDAVASLTQGGYGANSSMVLVAGF</sequence>
<keyword evidence="5 6" id="KW-0472">Membrane</keyword>
<dbReference type="AlphaFoldDB" id="A0AB34KBB6"/>
<organism evidence="7 8">
    <name type="scientific">Cladosporium halotolerans</name>
    <dbReference type="NCBI Taxonomy" id="1052096"/>
    <lineage>
        <taxon>Eukaryota</taxon>
        <taxon>Fungi</taxon>
        <taxon>Dikarya</taxon>
        <taxon>Ascomycota</taxon>
        <taxon>Pezizomycotina</taxon>
        <taxon>Dothideomycetes</taxon>
        <taxon>Dothideomycetidae</taxon>
        <taxon>Cladosporiales</taxon>
        <taxon>Cladosporiaceae</taxon>
        <taxon>Cladosporium</taxon>
    </lineage>
</organism>
<evidence type="ECO:0000256" key="5">
    <source>
        <dbReference type="ARBA" id="ARBA00023136"/>
    </source>
</evidence>
<reference evidence="7 8" key="1">
    <citation type="journal article" date="2020" name="Microbiol. Resour. Announc.">
        <title>Draft Genome Sequence of a Cladosporium Species Isolated from the Mesophotic Ascidian Didemnum maculosum.</title>
        <authorList>
            <person name="Gioti A."/>
            <person name="Siaperas R."/>
            <person name="Nikolaivits E."/>
            <person name="Le Goff G."/>
            <person name="Ouazzani J."/>
            <person name="Kotoulas G."/>
            <person name="Topakas E."/>
        </authorList>
    </citation>
    <scope>NUCLEOTIDE SEQUENCE [LARGE SCALE GENOMIC DNA]</scope>
    <source>
        <strain evidence="7 8">TM138-S3</strain>
    </source>
</reference>
<evidence type="ECO:0000256" key="4">
    <source>
        <dbReference type="ARBA" id="ARBA00022989"/>
    </source>
</evidence>
<proteinExistence type="predicted"/>
<comment type="subcellular location">
    <subcellularLocation>
        <location evidence="1">Endoplasmic reticulum membrane</location>
        <topology evidence="1">Multi-pass membrane protein</topology>
    </subcellularLocation>
</comment>
<evidence type="ECO:0000256" key="2">
    <source>
        <dbReference type="ARBA" id="ARBA00022692"/>
    </source>
</evidence>